<keyword evidence="5 6" id="KW-0472">Membrane</keyword>
<dbReference type="Gene3D" id="1.20.1250.20">
    <property type="entry name" value="MFS general substrate transporter like domains"/>
    <property type="match status" value="1"/>
</dbReference>
<dbReference type="Pfam" id="PF07690">
    <property type="entry name" value="MFS_1"/>
    <property type="match status" value="1"/>
</dbReference>
<reference evidence="9" key="1">
    <citation type="journal article" date="2019" name="Int. J. Syst. Evol. Microbiol.">
        <title>The Global Catalogue of Microorganisms (GCM) 10K type strain sequencing project: providing services to taxonomists for standard genome sequencing and annotation.</title>
        <authorList>
            <consortium name="The Broad Institute Genomics Platform"/>
            <consortium name="The Broad Institute Genome Sequencing Center for Infectious Disease"/>
            <person name="Wu L."/>
            <person name="Ma J."/>
        </authorList>
    </citation>
    <scope>NUCLEOTIDE SEQUENCE [LARGE SCALE GENOMIC DNA]</scope>
    <source>
        <strain evidence="9">CGMCC 4.7405</strain>
    </source>
</reference>
<dbReference type="InterPro" id="IPR011701">
    <property type="entry name" value="MFS"/>
</dbReference>
<feature type="transmembrane region" description="Helical" evidence="6">
    <location>
        <begin position="236"/>
        <end position="257"/>
    </location>
</feature>
<comment type="caution">
    <text evidence="8">The sequence shown here is derived from an EMBL/GenBank/DDBJ whole genome shotgun (WGS) entry which is preliminary data.</text>
</comment>
<dbReference type="RefSeq" id="WP_382379680.1">
    <property type="nucleotide sequence ID" value="NZ_JBHRZI010000046.1"/>
</dbReference>
<gene>
    <name evidence="8" type="ORF">ACFOWZ_42635</name>
</gene>
<evidence type="ECO:0000256" key="3">
    <source>
        <dbReference type="ARBA" id="ARBA00022692"/>
    </source>
</evidence>
<keyword evidence="2" id="KW-1003">Cell membrane</keyword>
<dbReference type="SUPFAM" id="SSF103473">
    <property type="entry name" value="MFS general substrate transporter"/>
    <property type="match status" value="1"/>
</dbReference>
<feature type="transmembrane region" description="Helical" evidence="6">
    <location>
        <begin position="263"/>
        <end position="286"/>
    </location>
</feature>
<dbReference type="EMBL" id="JBHRZI010000046">
    <property type="protein sequence ID" value="MFC3898205.1"/>
    <property type="molecule type" value="Genomic_DNA"/>
</dbReference>
<dbReference type="CDD" id="cd06173">
    <property type="entry name" value="MFS_MefA_like"/>
    <property type="match status" value="1"/>
</dbReference>
<comment type="subcellular location">
    <subcellularLocation>
        <location evidence="1">Cell membrane</location>
        <topology evidence="1">Multi-pass membrane protein</topology>
    </subcellularLocation>
</comment>
<organism evidence="8 9">
    <name type="scientific">Lentzea rhizosphaerae</name>
    <dbReference type="NCBI Taxonomy" id="2041025"/>
    <lineage>
        <taxon>Bacteria</taxon>
        <taxon>Bacillati</taxon>
        <taxon>Actinomycetota</taxon>
        <taxon>Actinomycetes</taxon>
        <taxon>Pseudonocardiales</taxon>
        <taxon>Pseudonocardiaceae</taxon>
        <taxon>Lentzea</taxon>
    </lineage>
</organism>
<dbReference type="PANTHER" id="PTHR23513:SF6">
    <property type="entry name" value="MAJOR FACILITATOR SUPERFAMILY ASSOCIATED DOMAIN-CONTAINING PROTEIN"/>
    <property type="match status" value="1"/>
</dbReference>
<evidence type="ECO:0000256" key="5">
    <source>
        <dbReference type="ARBA" id="ARBA00023136"/>
    </source>
</evidence>
<keyword evidence="9" id="KW-1185">Reference proteome</keyword>
<protein>
    <submittedName>
        <fullName evidence="8">MFS transporter</fullName>
    </submittedName>
</protein>
<evidence type="ECO:0000256" key="4">
    <source>
        <dbReference type="ARBA" id="ARBA00022989"/>
    </source>
</evidence>
<name>A0ABV8C859_9PSEU</name>
<evidence type="ECO:0000313" key="8">
    <source>
        <dbReference type="EMBL" id="MFC3898205.1"/>
    </source>
</evidence>
<keyword evidence="3 6" id="KW-0812">Transmembrane</keyword>
<feature type="transmembrane region" description="Helical" evidence="6">
    <location>
        <begin position="54"/>
        <end position="78"/>
    </location>
</feature>
<feature type="transmembrane region" description="Helical" evidence="6">
    <location>
        <begin position="298"/>
        <end position="318"/>
    </location>
</feature>
<dbReference type="PANTHER" id="PTHR23513">
    <property type="entry name" value="INTEGRAL MEMBRANE EFFLUX PROTEIN-RELATED"/>
    <property type="match status" value="1"/>
</dbReference>
<evidence type="ECO:0000259" key="7">
    <source>
        <dbReference type="PROSITE" id="PS50850"/>
    </source>
</evidence>
<feature type="transmembrane region" description="Helical" evidence="6">
    <location>
        <begin position="85"/>
        <end position="109"/>
    </location>
</feature>
<evidence type="ECO:0000256" key="6">
    <source>
        <dbReference type="SAM" id="Phobius"/>
    </source>
</evidence>
<feature type="transmembrane region" description="Helical" evidence="6">
    <location>
        <begin position="324"/>
        <end position="346"/>
    </location>
</feature>
<keyword evidence="4 6" id="KW-1133">Transmembrane helix</keyword>
<feature type="transmembrane region" description="Helical" evidence="6">
    <location>
        <begin position="367"/>
        <end position="386"/>
    </location>
</feature>
<evidence type="ECO:0000256" key="1">
    <source>
        <dbReference type="ARBA" id="ARBA00004651"/>
    </source>
</evidence>
<dbReference type="PROSITE" id="PS50850">
    <property type="entry name" value="MFS"/>
    <property type="match status" value="1"/>
</dbReference>
<feature type="transmembrane region" description="Helical" evidence="6">
    <location>
        <begin position="392"/>
        <end position="412"/>
    </location>
</feature>
<accession>A0ABV8C859</accession>
<evidence type="ECO:0000256" key="2">
    <source>
        <dbReference type="ARBA" id="ARBA00022475"/>
    </source>
</evidence>
<proteinExistence type="predicted"/>
<feature type="domain" description="Major facilitator superfamily (MFS) profile" evidence="7">
    <location>
        <begin position="21"/>
        <end position="414"/>
    </location>
</feature>
<sequence>MTEQHTAAVATPSLWRRRGYLVYLASQAMAQTGFQVSVVAIPLTAVLVLDASPVQLGLLVAAERVPFLIFALMAGVLVDRWSRRTLLIVTSLLRAPLVLSVPLAAALGWMSVSQLYLVAFLLGTLTVLSDVASLSIMPSLVPREQLTDANAKLEAARSGSEVVGPGLGGALVKLITAPYALIADAVLFLASGAMLLALPKDDVQQETTETGTRSAWQEIKAGIAFVWQSAVLRWNAVVAAITNLFVYAFLAIQYLYIVDDLQLGAAFVGVILSLGGVGGVLGSFAAGWISNRVGIGGGFLIGSAVMAVGVVLVGIAPAGMGPGLVLAGGGYLLFVCGIPIFNVAAVTIRQAVTPAALLGRTNATMRFLIWGTIPLGSLLGGVAAEATGSRTVVLLSGVALLIPTVLLALSPIRGLRVAENQT</sequence>
<dbReference type="Proteomes" id="UP001595690">
    <property type="component" value="Unassembled WGS sequence"/>
</dbReference>
<dbReference type="InterPro" id="IPR020846">
    <property type="entry name" value="MFS_dom"/>
</dbReference>
<dbReference type="InterPro" id="IPR036259">
    <property type="entry name" value="MFS_trans_sf"/>
</dbReference>
<feature type="transmembrane region" description="Helical" evidence="6">
    <location>
        <begin position="21"/>
        <end position="48"/>
    </location>
</feature>
<evidence type="ECO:0000313" key="9">
    <source>
        <dbReference type="Proteomes" id="UP001595690"/>
    </source>
</evidence>